<keyword evidence="2" id="KW-1185">Reference proteome</keyword>
<name>A0A484G6L6_COLOR</name>
<gene>
    <name evidence="1" type="ORF">Cob_v000501</name>
</gene>
<reference evidence="2" key="2">
    <citation type="journal article" date="2019" name="Mol. Plant Microbe Interact.">
        <title>Genome sequence resources for four phytopathogenic fungi from the Colletotrichum orbiculare species complex.</title>
        <authorList>
            <person name="Gan P."/>
            <person name="Tsushima A."/>
            <person name="Narusaka M."/>
            <person name="Narusaka Y."/>
            <person name="Takano Y."/>
            <person name="Kubo Y."/>
            <person name="Shirasu K."/>
        </authorList>
    </citation>
    <scope>GENOME REANNOTATION</scope>
    <source>
        <strain evidence="2">104-T / ATCC 96160 / CBS 514.97 / LARS 414 / MAFF 240422</strain>
    </source>
</reference>
<evidence type="ECO:0000313" key="2">
    <source>
        <dbReference type="Proteomes" id="UP000014480"/>
    </source>
</evidence>
<organism evidence="1 2">
    <name type="scientific">Colletotrichum orbiculare (strain 104-T / ATCC 96160 / CBS 514.97 / LARS 414 / MAFF 240422)</name>
    <name type="common">Cucumber anthracnose fungus</name>
    <name type="synonym">Colletotrichum lagenarium</name>
    <dbReference type="NCBI Taxonomy" id="1213857"/>
    <lineage>
        <taxon>Eukaryota</taxon>
        <taxon>Fungi</taxon>
        <taxon>Dikarya</taxon>
        <taxon>Ascomycota</taxon>
        <taxon>Pezizomycotina</taxon>
        <taxon>Sordariomycetes</taxon>
        <taxon>Hypocreomycetidae</taxon>
        <taxon>Glomerellales</taxon>
        <taxon>Glomerellaceae</taxon>
        <taxon>Colletotrichum</taxon>
        <taxon>Colletotrichum orbiculare species complex</taxon>
    </lineage>
</organism>
<protein>
    <submittedName>
        <fullName evidence="1">Uncharacterized protein</fullName>
    </submittedName>
</protein>
<comment type="caution">
    <text evidence="1">The sequence shown here is derived from an EMBL/GenBank/DDBJ whole genome shotgun (WGS) entry which is preliminary data.</text>
</comment>
<dbReference type="AlphaFoldDB" id="A0A484G6L6"/>
<sequence>MRAAPRKNSDPAFPSPLHSNLGLAPAQIKSVQAVGVTQLGRSTRPTSALANDLFFFFLATPITIRAKAEAALACRVTNVFICLRLGWAGLHRNIGA</sequence>
<dbReference type="Proteomes" id="UP000014480">
    <property type="component" value="Unassembled WGS sequence"/>
</dbReference>
<dbReference type="EMBL" id="AMCV02000001">
    <property type="protein sequence ID" value="TDZ26306.1"/>
    <property type="molecule type" value="Genomic_DNA"/>
</dbReference>
<proteinExistence type="predicted"/>
<evidence type="ECO:0000313" key="1">
    <source>
        <dbReference type="EMBL" id="TDZ26306.1"/>
    </source>
</evidence>
<accession>A0A484G6L6</accession>
<reference evidence="2" key="1">
    <citation type="journal article" date="2013" name="New Phytol.">
        <title>Comparative genomic and transcriptomic analyses reveal the hemibiotrophic stage shift of Colletotrichum fungi.</title>
        <authorList>
            <person name="Gan P."/>
            <person name="Ikeda K."/>
            <person name="Irieda H."/>
            <person name="Narusaka M."/>
            <person name="O'Connell R.J."/>
            <person name="Narusaka Y."/>
            <person name="Takano Y."/>
            <person name="Kubo Y."/>
            <person name="Shirasu K."/>
        </authorList>
    </citation>
    <scope>NUCLEOTIDE SEQUENCE [LARGE SCALE GENOMIC DNA]</scope>
    <source>
        <strain evidence="2">104-T / ATCC 96160 / CBS 514.97 / LARS 414 / MAFF 240422</strain>
    </source>
</reference>